<feature type="transmembrane region" description="Helical" evidence="1">
    <location>
        <begin position="125"/>
        <end position="146"/>
    </location>
</feature>
<accession>A0A7L4PBU6</accession>
<feature type="transmembrane region" description="Helical" evidence="1">
    <location>
        <begin position="92"/>
        <end position="113"/>
    </location>
</feature>
<dbReference type="AlphaFoldDB" id="A0A7L4PBU6"/>
<name>A0A7L4PBU6_9CREN</name>
<feature type="transmembrane region" description="Helical" evidence="1">
    <location>
        <begin position="47"/>
        <end position="80"/>
    </location>
</feature>
<reference evidence="2 3" key="1">
    <citation type="journal article" date="2020" name="Nat. Commun.">
        <title>The structures of two archaeal type IV pili illuminate evolutionary relationships.</title>
        <authorList>
            <person name="Wang F."/>
            <person name="Baquero D.P."/>
            <person name="Su Z."/>
            <person name="Beltran L.C."/>
            <person name="Prangishvili D."/>
            <person name="Krupovic M."/>
            <person name="Egelman E.H."/>
        </authorList>
    </citation>
    <scope>NUCLEOTIDE SEQUENCE [LARGE SCALE GENOMIC DNA]</scope>
    <source>
        <strain evidence="2 3">2GA</strain>
    </source>
</reference>
<keyword evidence="3" id="KW-1185">Reference proteome</keyword>
<evidence type="ECO:0008006" key="4">
    <source>
        <dbReference type="Google" id="ProtNLM"/>
    </source>
</evidence>
<gene>
    <name evidence="2" type="ORF">HC235_05105</name>
</gene>
<keyword evidence="1" id="KW-0812">Transmembrane</keyword>
<feature type="transmembrane region" description="Helical" evidence="1">
    <location>
        <begin position="7"/>
        <end position="35"/>
    </location>
</feature>
<evidence type="ECO:0000256" key="1">
    <source>
        <dbReference type="SAM" id="Phobius"/>
    </source>
</evidence>
<comment type="caution">
    <text evidence="2">The sequence shown here is derived from an EMBL/GenBank/DDBJ whole genome shotgun (WGS) entry which is preliminary data.</text>
</comment>
<keyword evidence="1" id="KW-1133">Transmembrane helix</keyword>
<protein>
    <recommendedName>
        <fullName evidence="4">Family 3 protein</fullName>
    </recommendedName>
</protein>
<proteinExistence type="predicted"/>
<dbReference type="EMBL" id="JAAVJF010000002">
    <property type="protein sequence ID" value="NYR15336.1"/>
    <property type="molecule type" value="Genomic_DNA"/>
</dbReference>
<dbReference type="Proteomes" id="UP000554766">
    <property type="component" value="Unassembled WGS sequence"/>
</dbReference>
<evidence type="ECO:0000313" key="3">
    <source>
        <dbReference type="Proteomes" id="UP000554766"/>
    </source>
</evidence>
<sequence>MGIFLGFFSVVHLLVFRFLWEGLLLAAVVSYFAAFGCAYSRRWLLPWMAALVAGVFVRGQVAVAFAILLHIGFMLATPLLLARGGWNRFKSLVFFILGLVASGVVLLFASPLWRAVVPHPFGIVTFGYVIPTPVDWPWYFVGYYIWERVHSLYRGWPKSWRAYFTYREG</sequence>
<evidence type="ECO:0000313" key="2">
    <source>
        <dbReference type="EMBL" id="NYR15336.1"/>
    </source>
</evidence>
<keyword evidence="1" id="KW-0472">Membrane</keyword>
<dbReference type="OMA" id="PVDWPWY"/>
<organism evidence="2 3">
    <name type="scientific">Pyrobaculum arsenaticum</name>
    <dbReference type="NCBI Taxonomy" id="121277"/>
    <lineage>
        <taxon>Archaea</taxon>
        <taxon>Thermoproteota</taxon>
        <taxon>Thermoprotei</taxon>
        <taxon>Thermoproteales</taxon>
        <taxon>Thermoproteaceae</taxon>
        <taxon>Pyrobaculum</taxon>
    </lineage>
</organism>